<dbReference type="Pfam" id="PF02875">
    <property type="entry name" value="Mur_ligase_C"/>
    <property type="match status" value="1"/>
</dbReference>
<dbReference type="InterPro" id="IPR013221">
    <property type="entry name" value="Mur_ligase_cen"/>
</dbReference>
<evidence type="ECO:0000256" key="8">
    <source>
        <dbReference type="ARBA" id="ARBA00022840"/>
    </source>
</evidence>
<dbReference type="EMBL" id="FTLW01000001">
    <property type="protein sequence ID" value="SIP89902.1"/>
    <property type="molecule type" value="Genomic_DNA"/>
</dbReference>
<evidence type="ECO:0000256" key="3">
    <source>
        <dbReference type="ARBA" id="ARBA00012211"/>
    </source>
</evidence>
<organism evidence="18 19">
    <name type="scientific">Solilutibacter tolerans</name>
    <dbReference type="NCBI Taxonomy" id="1604334"/>
    <lineage>
        <taxon>Bacteria</taxon>
        <taxon>Pseudomonadati</taxon>
        <taxon>Pseudomonadota</taxon>
        <taxon>Gammaproteobacteria</taxon>
        <taxon>Lysobacterales</taxon>
        <taxon>Lysobacteraceae</taxon>
        <taxon>Solilutibacter</taxon>
    </lineage>
</organism>
<dbReference type="InterPro" id="IPR036615">
    <property type="entry name" value="Mur_ligase_C_dom_sf"/>
</dbReference>
<dbReference type="EC" id="6.3.2.8" evidence="3 14"/>
<keyword evidence="6 14" id="KW-0132">Cell division</keyword>
<dbReference type="PANTHER" id="PTHR43445:SF3">
    <property type="entry name" value="UDP-N-ACETYLMURAMATE--L-ALANINE LIGASE"/>
    <property type="match status" value="1"/>
</dbReference>
<protein>
    <recommendedName>
        <fullName evidence="3 14">UDP-N-acetylmuramate--L-alanine ligase</fullName>
        <ecNumber evidence="3 14">6.3.2.8</ecNumber>
    </recommendedName>
    <alternativeName>
        <fullName evidence="14">UDP-N-acetylmuramoyl-L-alanine synthetase</fullName>
    </alternativeName>
</protein>
<accession>A0A1N6ND00</accession>
<proteinExistence type="inferred from homology"/>
<evidence type="ECO:0000256" key="10">
    <source>
        <dbReference type="ARBA" id="ARBA00022984"/>
    </source>
</evidence>
<dbReference type="GO" id="GO:0051301">
    <property type="term" value="P:cell division"/>
    <property type="evidence" value="ECO:0007669"/>
    <property type="project" value="UniProtKB-KW"/>
</dbReference>
<dbReference type="Gene3D" id="3.90.190.20">
    <property type="entry name" value="Mur ligase, C-terminal domain"/>
    <property type="match status" value="1"/>
</dbReference>
<evidence type="ECO:0000256" key="7">
    <source>
        <dbReference type="ARBA" id="ARBA00022741"/>
    </source>
</evidence>
<comment type="pathway">
    <text evidence="2 14">Cell wall biogenesis; peptidoglycan biosynthesis.</text>
</comment>
<evidence type="ECO:0000259" key="15">
    <source>
        <dbReference type="Pfam" id="PF01225"/>
    </source>
</evidence>
<dbReference type="OrthoDB" id="9804126at2"/>
<evidence type="ECO:0000256" key="2">
    <source>
        <dbReference type="ARBA" id="ARBA00004752"/>
    </source>
</evidence>
<dbReference type="Pfam" id="PF08245">
    <property type="entry name" value="Mur_ligase_M"/>
    <property type="match status" value="1"/>
</dbReference>
<feature type="domain" description="Mur ligase C-terminal" evidence="16">
    <location>
        <begin position="339"/>
        <end position="463"/>
    </location>
</feature>
<comment type="catalytic activity">
    <reaction evidence="13 14">
        <text>UDP-N-acetyl-alpha-D-muramate + L-alanine + ATP = UDP-N-acetyl-alpha-D-muramoyl-L-alanine + ADP + phosphate + H(+)</text>
        <dbReference type="Rhea" id="RHEA:23372"/>
        <dbReference type="ChEBI" id="CHEBI:15378"/>
        <dbReference type="ChEBI" id="CHEBI:30616"/>
        <dbReference type="ChEBI" id="CHEBI:43474"/>
        <dbReference type="ChEBI" id="CHEBI:57972"/>
        <dbReference type="ChEBI" id="CHEBI:70757"/>
        <dbReference type="ChEBI" id="CHEBI:83898"/>
        <dbReference type="ChEBI" id="CHEBI:456216"/>
        <dbReference type="EC" id="6.3.2.8"/>
    </reaction>
</comment>
<dbReference type="GO" id="GO:0008763">
    <property type="term" value="F:UDP-N-acetylmuramate-L-alanine ligase activity"/>
    <property type="evidence" value="ECO:0007669"/>
    <property type="project" value="UniProtKB-UniRule"/>
</dbReference>
<dbReference type="UniPathway" id="UPA00219"/>
<dbReference type="SUPFAM" id="SSF51984">
    <property type="entry name" value="MurCD N-terminal domain"/>
    <property type="match status" value="1"/>
</dbReference>
<evidence type="ECO:0000256" key="4">
    <source>
        <dbReference type="ARBA" id="ARBA00022490"/>
    </source>
</evidence>
<reference evidence="19" key="1">
    <citation type="submission" date="2017-01" db="EMBL/GenBank/DDBJ databases">
        <authorList>
            <person name="Varghese N."/>
            <person name="Submissions S."/>
        </authorList>
    </citation>
    <scope>NUCLEOTIDE SEQUENCE [LARGE SCALE GENOMIC DNA]</scope>
    <source>
        <strain evidence="19">UM1</strain>
    </source>
</reference>
<evidence type="ECO:0000259" key="17">
    <source>
        <dbReference type="Pfam" id="PF08245"/>
    </source>
</evidence>
<feature type="domain" description="Mur ligase N-terminal catalytic" evidence="15">
    <location>
        <begin position="23"/>
        <end position="120"/>
    </location>
</feature>
<dbReference type="AlphaFoldDB" id="A0A1N6ND00"/>
<dbReference type="SUPFAM" id="SSF53244">
    <property type="entry name" value="MurD-like peptide ligases, peptide-binding domain"/>
    <property type="match status" value="1"/>
</dbReference>
<keyword evidence="11 14" id="KW-0131">Cell cycle</keyword>
<evidence type="ECO:0000256" key="14">
    <source>
        <dbReference type="HAMAP-Rule" id="MF_00046"/>
    </source>
</evidence>
<evidence type="ECO:0000256" key="11">
    <source>
        <dbReference type="ARBA" id="ARBA00023306"/>
    </source>
</evidence>
<keyword evidence="12 14" id="KW-0961">Cell wall biogenesis/degradation</keyword>
<evidence type="ECO:0000313" key="19">
    <source>
        <dbReference type="Proteomes" id="UP000241788"/>
    </source>
</evidence>
<comment type="subcellular location">
    <subcellularLocation>
        <location evidence="1 14">Cytoplasm</location>
    </subcellularLocation>
</comment>
<evidence type="ECO:0000256" key="6">
    <source>
        <dbReference type="ARBA" id="ARBA00022618"/>
    </source>
</evidence>
<dbReference type="SUPFAM" id="SSF53623">
    <property type="entry name" value="MurD-like peptide ligases, catalytic domain"/>
    <property type="match status" value="1"/>
</dbReference>
<comment type="function">
    <text evidence="14">Cell wall formation.</text>
</comment>
<evidence type="ECO:0000259" key="16">
    <source>
        <dbReference type="Pfam" id="PF02875"/>
    </source>
</evidence>
<keyword evidence="9 14" id="KW-0133">Cell shape</keyword>
<dbReference type="Proteomes" id="UP000241788">
    <property type="component" value="Unassembled WGS sequence"/>
</dbReference>
<feature type="domain" description="Mur ligase central" evidence="17">
    <location>
        <begin position="125"/>
        <end position="304"/>
    </location>
</feature>
<dbReference type="RefSeq" id="WP_076584626.1">
    <property type="nucleotide sequence ID" value="NZ_FTLW01000001.1"/>
</dbReference>
<keyword evidence="7 14" id="KW-0547">Nucleotide-binding</keyword>
<evidence type="ECO:0000256" key="13">
    <source>
        <dbReference type="ARBA" id="ARBA00047833"/>
    </source>
</evidence>
<dbReference type="Pfam" id="PF01225">
    <property type="entry name" value="Mur_ligase"/>
    <property type="match status" value="1"/>
</dbReference>
<name>A0A1N6ND00_9GAMM</name>
<dbReference type="NCBIfam" id="TIGR01082">
    <property type="entry name" value="murC"/>
    <property type="match status" value="1"/>
</dbReference>
<dbReference type="InterPro" id="IPR005758">
    <property type="entry name" value="UDP-N-AcMur_Ala_ligase_MurC"/>
</dbReference>
<keyword evidence="5 14" id="KW-0436">Ligase</keyword>
<dbReference type="InterPro" id="IPR050061">
    <property type="entry name" value="MurCDEF_pg_biosynth"/>
</dbReference>
<dbReference type="InterPro" id="IPR036565">
    <property type="entry name" value="Mur-like_cat_sf"/>
</dbReference>
<dbReference type="GO" id="GO:0008360">
    <property type="term" value="P:regulation of cell shape"/>
    <property type="evidence" value="ECO:0007669"/>
    <property type="project" value="UniProtKB-KW"/>
</dbReference>
<dbReference type="PANTHER" id="PTHR43445">
    <property type="entry name" value="UDP-N-ACETYLMURAMATE--L-ALANINE LIGASE-RELATED"/>
    <property type="match status" value="1"/>
</dbReference>
<dbReference type="InterPro" id="IPR004101">
    <property type="entry name" value="Mur_ligase_C"/>
</dbReference>
<dbReference type="HAMAP" id="MF_00046">
    <property type="entry name" value="MurC"/>
    <property type="match status" value="1"/>
</dbReference>
<keyword evidence="8 14" id="KW-0067">ATP-binding</keyword>
<comment type="similarity">
    <text evidence="14">Belongs to the MurCDEF family.</text>
</comment>
<keyword evidence="10 14" id="KW-0573">Peptidoglycan synthesis</keyword>
<dbReference type="GO" id="GO:0071555">
    <property type="term" value="P:cell wall organization"/>
    <property type="evidence" value="ECO:0007669"/>
    <property type="project" value="UniProtKB-KW"/>
</dbReference>
<evidence type="ECO:0000313" key="18">
    <source>
        <dbReference type="EMBL" id="SIP89902.1"/>
    </source>
</evidence>
<feature type="binding site" evidence="14">
    <location>
        <begin position="127"/>
        <end position="133"/>
    </location>
    <ligand>
        <name>ATP</name>
        <dbReference type="ChEBI" id="CHEBI:30616"/>
    </ligand>
</feature>
<dbReference type="GO" id="GO:0005524">
    <property type="term" value="F:ATP binding"/>
    <property type="evidence" value="ECO:0007669"/>
    <property type="project" value="UniProtKB-UniRule"/>
</dbReference>
<evidence type="ECO:0000256" key="12">
    <source>
        <dbReference type="ARBA" id="ARBA00023316"/>
    </source>
</evidence>
<gene>
    <name evidence="14" type="primary">murC</name>
    <name evidence="18" type="ORF">SAMN05421546_0212</name>
</gene>
<keyword evidence="19" id="KW-1185">Reference proteome</keyword>
<evidence type="ECO:0000256" key="1">
    <source>
        <dbReference type="ARBA" id="ARBA00004496"/>
    </source>
</evidence>
<dbReference type="GO" id="GO:0009252">
    <property type="term" value="P:peptidoglycan biosynthetic process"/>
    <property type="evidence" value="ECO:0007669"/>
    <property type="project" value="UniProtKB-UniRule"/>
</dbReference>
<evidence type="ECO:0000256" key="9">
    <source>
        <dbReference type="ARBA" id="ARBA00022960"/>
    </source>
</evidence>
<dbReference type="Gene3D" id="3.40.50.720">
    <property type="entry name" value="NAD(P)-binding Rossmann-like Domain"/>
    <property type="match status" value="1"/>
</dbReference>
<dbReference type="InterPro" id="IPR000713">
    <property type="entry name" value="Mur_ligase_N"/>
</dbReference>
<keyword evidence="4 14" id="KW-0963">Cytoplasm</keyword>
<dbReference type="STRING" id="1604334.SAMN05421546_0212"/>
<evidence type="ECO:0000256" key="5">
    <source>
        <dbReference type="ARBA" id="ARBA00022598"/>
    </source>
</evidence>
<sequence>MIKTVFERRLQDPGDLARAFRRVHFVGIGGVGMSGIAEVLCTLGYEVSGSDRADNAATRRLSALGARIDREHAAANVLGADCVVVSSAIKADNPELMEARAQRIPIVPRAEMLAELMRFRRGIAIAGTHGKTTTTSLTASVLHEGGKDPTFVIGGQLLAAGANAKLGDSQWLVAEADESDGSFLRLNPLIAVITNIDADHLENYDNDFAKVQAAFGEFLHRLPFYGLAVLCIDDAEVATLADATPRHVLTYGFSEHAEVRAENVRQIAAAMHYDLCLPDGSCTPVVLALPGRHNVLNSLAAAAIGWQLGIAPNTIAAALEKFEGIGRRFNQLAELTLENGGTVTVVDDYGHHPKELAAVFDAARGGWPERRLVVAFQPHRYSRTRDQFDDFAAVLSEVDALVLTEVYPAGEAPIAGADGKSLARAIRTRGRIDPVLVGSPADLRTVLPDVLRDGDLLLLMGAGDIGAAAQQIATEGFARKEAGND</sequence>
<dbReference type="GO" id="GO:0005737">
    <property type="term" value="C:cytoplasm"/>
    <property type="evidence" value="ECO:0007669"/>
    <property type="project" value="UniProtKB-SubCell"/>
</dbReference>
<dbReference type="Gene3D" id="3.40.1190.10">
    <property type="entry name" value="Mur-like, catalytic domain"/>
    <property type="match status" value="1"/>
</dbReference>